<evidence type="ECO:0000313" key="3">
    <source>
        <dbReference type="Proteomes" id="UP001176941"/>
    </source>
</evidence>
<gene>
    <name evidence="2" type="ORF">MRATA1EN1_LOCUS27326</name>
</gene>
<evidence type="ECO:0000256" key="1">
    <source>
        <dbReference type="SAM" id="MobiDB-lite"/>
    </source>
</evidence>
<proteinExistence type="predicted"/>
<accession>A0ABN9A355</accession>
<feature type="region of interest" description="Disordered" evidence="1">
    <location>
        <begin position="41"/>
        <end position="93"/>
    </location>
</feature>
<reference evidence="2" key="1">
    <citation type="submission" date="2023-04" db="EMBL/GenBank/DDBJ databases">
        <authorList>
            <consortium name="ELIXIR-Norway"/>
        </authorList>
    </citation>
    <scope>NUCLEOTIDE SEQUENCE [LARGE SCALE GENOMIC DNA]</scope>
</reference>
<organism evidence="2 3">
    <name type="scientific">Rangifer tarandus platyrhynchus</name>
    <name type="common">Svalbard reindeer</name>
    <dbReference type="NCBI Taxonomy" id="3082113"/>
    <lineage>
        <taxon>Eukaryota</taxon>
        <taxon>Metazoa</taxon>
        <taxon>Chordata</taxon>
        <taxon>Craniata</taxon>
        <taxon>Vertebrata</taxon>
        <taxon>Euteleostomi</taxon>
        <taxon>Mammalia</taxon>
        <taxon>Eutheria</taxon>
        <taxon>Laurasiatheria</taxon>
        <taxon>Artiodactyla</taxon>
        <taxon>Ruminantia</taxon>
        <taxon>Pecora</taxon>
        <taxon>Cervidae</taxon>
        <taxon>Odocoileinae</taxon>
        <taxon>Rangifer</taxon>
    </lineage>
</organism>
<feature type="region of interest" description="Disordered" evidence="1">
    <location>
        <begin position="192"/>
        <end position="241"/>
    </location>
</feature>
<feature type="compositionally biased region" description="Polar residues" evidence="1">
    <location>
        <begin position="219"/>
        <end position="228"/>
    </location>
</feature>
<feature type="compositionally biased region" description="Basic and acidic residues" evidence="1">
    <location>
        <begin position="67"/>
        <end position="78"/>
    </location>
</feature>
<keyword evidence="3" id="KW-1185">Reference proteome</keyword>
<dbReference type="Proteomes" id="UP001176941">
    <property type="component" value="Chromosome 7"/>
</dbReference>
<feature type="region of interest" description="Disordered" evidence="1">
    <location>
        <begin position="1"/>
        <end position="26"/>
    </location>
</feature>
<sequence length="241" mass="24876">MCLPLSPEGNSQAPREPGSPERLLPAGRSFQRLAVVPPWAAPGLLRGGHPVASQGPCPRRPVSGQRETQEPLETKHETQVVSPGLRGGSSSLPQLLGARVPRAHGLTSSLAVREAVSASPHEALGGAFQPHPCSQSPPLATPATPFPQLQGGALSPTTSSVHSAAPVGAGAACDPVRLGWGSGVRTATCRAGRLRTRPGPPQHFQPLEVALLGTEDSGQEASPETLQPGSWRPPHLAPPEP</sequence>
<feature type="compositionally biased region" description="Low complexity" evidence="1">
    <location>
        <begin position="82"/>
        <end position="93"/>
    </location>
</feature>
<protein>
    <submittedName>
        <fullName evidence="2">Uncharacterized protein</fullName>
    </submittedName>
</protein>
<feature type="region of interest" description="Disordered" evidence="1">
    <location>
        <begin position="123"/>
        <end position="164"/>
    </location>
</feature>
<dbReference type="EMBL" id="OX459943">
    <property type="protein sequence ID" value="CAI9178364.1"/>
    <property type="molecule type" value="Genomic_DNA"/>
</dbReference>
<name>A0ABN9A355_RANTA</name>
<evidence type="ECO:0000313" key="2">
    <source>
        <dbReference type="EMBL" id="CAI9178364.1"/>
    </source>
</evidence>